<dbReference type="Proteomes" id="UP000887576">
    <property type="component" value="Unplaced"/>
</dbReference>
<evidence type="ECO:0000313" key="2">
    <source>
        <dbReference type="WBParaSite" id="JU765_v2.g9345.t1"/>
    </source>
</evidence>
<organism evidence="1 2">
    <name type="scientific">Panagrolaimus sp. JU765</name>
    <dbReference type="NCBI Taxonomy" id="591449"/>
    <lineage>
        <taxon>Eukaryota</taxon>
        <taxon>Metazoa</taxon>
        <taxon>Ecdysozoa</taxon>
        <taxon>Nematoda</taxon>
        <taxon>Chromadorea</taxon>
        <taxon>Rhabditida</taxon>
        <taxon>Tylenchina</taxon>
        <taxon>Panagrolaimomorpha</taxon>
        <taxon>Panagrolaimoidea</taxon>
        <taxon>Panagrolaimidae</taxon>
        <taxon>Panagrolaimus</taxon>
    </lineage>
</organism>
<dbReference type="WBParaSite" id="JU765_v2.g9345.t1">
    <property type="protein sequence ID" value="JU765_v2.g9345.t1"/>
    <property type="gene ID" value="JU765_v2.g9345"/>
</dbReference>
<protein>
    <submittedName>
        <fullName evidence="2">Uncharacterized protein</fullName>
    </submittedName>
</protein>
<proteinExistence type="predicted"/>
<name>A0AC34RQS0_9BILA</name>
<sequence length="82" mass="9933">MTKYEQEFVIKNVNHDEWIKINVDPSTYFNVSVRYSNQMLNNHLPRGLVPKRLEIIDKIMDYKIFAVERQKLIETIENFKMN</sequence>
<reference evidence="2" key="1">
    <citation type="submission" date="2022-11" db="UniProtKB">
        <authorList>
            <consortium name="WormBaseParasite"/>
        </authorList>
    </citation>
    <scope>IDENTIFICATION</scope>
</reference>
<evidence type="ECO:0000313" key="1">
    <source>
        <dbReference type="Proteomes" id="UP000887576"/>
    </source>
</evidence>
<accession>A0AC34RQS0</accession>